<evidence type="ECO:0000256" key="7">
    <source>
        <dbReference type="ARBA" id="ARBA00022827"/>
    </source>
</evidence>
<evidence type="ECO:0000256" key="5">
    <source>
        <dbReference type="ARBA" id="ARBA00022679"/>
    </source>
</evidence>
<dbReference type="KEGG" id="paun:MJA45_06785"/>
<keyword evidence="7" id="KW-0274">FAD</keyword>
<name>A0AA96RGW2_9BACL</name>
<dbReference type="AlphaFoldDB" id="A0AA96RGW2"/>
<keyword evidence="4" id="KW-0285">Flavoprotein</keyword>
<evidence type="ECO:0000256" key="6">
    <source>
        <dbReference type="ARBA" id="ARBA00022723"/>
    </source>
</evidence>
<dbReference type="EC" id="2.7.1.180" evidence="2"/>
<dbReference type="PANTHER" id="PTHR30040:SF2">
    <property type="entry name" value="FAD:PROTEIN FMN TRANSFERASE"/>
    <property type="match status" value="1"/>
</dbReference>
<evidence type="ECO:0000313" key="11">
    <source>
        <dbReference type="EMBL" id="WNQ12733.1"/>
    </source>
</evidence>
<evidence type="ECO:0000256" key="2">
    <source>
        <dbReference type="ARBA" id="ARBA00011955"/>
    </source>
</evidence>
<dbReference type="SUPFAM" id="SSF143631">
    <property type="entry name" value="ApbE-like"/>
    <property type="match status" value="1"/>
</dbReference>
<dbReference type="InterPro" id="IPR003374">
    <property type="entry name" value="ApbE-like_sf"/>
</dbReference>
<keyword evidence="5 11" id="KW-0808">Transferase</keyword>
<evidence type="ECO:0000256" key="3">
    <source>
        <dbReference type="ARBA" id="ARBA00016337"/>
    </source>
</evidence>
<dbReference type="Pfam" id="PF02424">
    <property type="entry name" value="ApbE"/>
    <property type="match status" value="1"/>
</dbReference>
<keyword evidence="8" id="KW-0460">Magnesium</keyword>
<comment type="cofactor">
    <cofactor evidence="1">
        <name>Mg(2+)</name>
        <dbReference type="ChEBI" id="CHEBI:18420"/>
    </cofactor>
</comment>
<gene>
    <name evidence="11" type="ORF">MJA45_06785</name>
</gene>
<dbReference type="Proteomes" id="UP001305702">
    <property type="component" value="Chromosome"/>
</dbReference>
<keyword evidence="12" id="KW-1185">Reference proteome</keyword>
<comment type="catalytic activity">
    <reaction evidence="10">
        <text>L-threonyl-[protein] + FAD = FMN-L-threonyl-[protein] + AMP + H(+)</text>
        <dbReference type="Rhea" id="RHEA:36847"/>
        <dbReference type="Rhea" id="RHEA-COMP:11060"/>
        <dbReference type="Rhea" id="RHEA-COMP:11061"/>
        <dbReference type="ChEBI" id="CHEBI:15378"/>
        <dbReference type="ChEBI" id="CHEBI:30013"/>
        <dbReference type="ChEBI" id="CHEBI:57692"/>
        <dbReference type="ChEBI" id="CHEBI:74257"/>
        <dbReference type="ChEBI" id="CHEBI:456215"/>
        <dbReference type="EC" id="2.7.1.180"/>
    </reaction>
</comment>
<evidence type="ECO:0000256" key="8">
    <source>
        <dbReference type="ARBA" id="ARBA00022842"/>
    </source>
</evidence>
<dbReference type="RefSeq" id="WP_315606511.1">
    <property type="nucleotide sequence ID" value="NZ_CP130318.1"/>
</dbReference>
<evidence type="ECO:0000256" key="10">
    <source>
        <dbReference type="ARBA" id="ARBA00048540"/>
    </source>
</evidence>
<sequence length="324" mass="35287">MTTTLHTYSFRAMNTDMETILLLEEGDDRIGRLEAYTADWFAFAEEVFSRFRPDSELSRINRSGGALGMVSDTMAEVLGLSEQLTRETQGVFSPLLLEALEASGYRESFERLPGRASISGPVPPVRPGMEWNPGMKAVCLAAGSRLDLGGVVKGWAAEKLAGWLSGRWGIRAGIVNAGGDLSVWGAPAPGESWLVGTADPWKGDEDAGMLAVSGRGAVATSSVLGRRWTTDRGERHHLIDPRTMESSRSDIVQCTVAGPRLPLAEAWAKALCILGSDEGLKLFRERAPSYSAFCFTEEGRLIYCGRPEKRDAWTGREIDRTIGE</sequence>
<dbReference type="PANTHER" id="PTHR30040">
    <property type="entry name" value="THIAMINE BIOSYNTHESIS LIPOPROTEIN APBE"/>
    <property type="match status" value="1"/>
</dbReference>
<protein>
    <recommendedName>
        <fullName evidence="3">FAD:protein FMN transferase</fullName>
        <ecNumber evidence="2">2.7.1.180</ecNumber>
    </recommendedName>
    <alternativeName>
        <fullName evidence="9">Flavin transferase</fullName>
    </alternativeName>
</protein>
<organism evidence="11 12">
    <name type="scientific">Paenibacillus aurantius</name>
    <dbReference type="NCBI Taxonomy" id="2918900"/>
    <lineage>
        <taxon>Bacteria</taxon>
        <taxon>Bacillati</taxon>
        <taxon>Bacillota</taxon>
        <taxon>Bacilli</taxon>
        <taxon>Bacillales</taxon>
        <taxon>Paenibacillaceae</taxon>
        <taxon>Paenibacillus</taxon>
    </lineage>
</organism>
<dbReference type="Gene3D" id="3.10.520.10">
    <property type="entry name" value="ApbE-like domains"/>
    <property type="match status" value="1"/>
</dbReference>
<evidence type="ECO:0000256" key="1">
    <source>
        <dbReference type="ARBA" id="ARBA00001946"/>
    </source>
</evidence>
<dbReference type="GO" id="GO:0016740">
    <property type="term" value="F:transferase activity"/>
    <property type="evidence" value="ECO:0007669"/>
    <property type="project" value="UniProtKB-KW"/>
</dbReference>
<evidence type="ECO:0000313" key="12">
    <source>
        <dbReference type="Proteomes" id="UP001305702"/>
    </source>
</evidence>
<proteinExistence type="predicted"/>
<evidence type="ECO:0000256" key="9">
    <source>
        <dbReference type="ARBA" id="ARBA00031306"/>
    </source>
</evidence>
<evidence type="ECO:0000256" key="4">
    <source>
        <dbReference type="ARBA" id="ARBA00022630"/>
    </source>
</evidence>
<accession>A0AA96RGW2</accession>
<reference evidence="11 12" key="1">
    <citation type="submission" date="2022-02" db="EMBL/GenBank/DDBJ databases">
        <title>Paenibacillus sp. MBLB1776 Whole Genome Shotgun Sequencing.</title>
        <authorList>
            <person name="Hwang C.Y."/>
            <person name="Cho E.-S."/>
            <person name="Seo M.-J."/>
        </authorList>
    </citation>
    <scope>NUCLEOTIDE SEQUENCE [LARGE SCALE GENOMIC DNA]</scope>
    <source>
        <strain evidence="11 12">MBLB1776</strain>
    </source>
</reference>
<keyword evidence="6" id="KW-0479">Metal-binding</keyword>
<dbReference type="EMBL" id="CP130318">
    <property type="protein sequence ID" value="WNQ12733.1"/>
    <property type="molecule type" value="Genomic_DNA"/>
</dbReference>
<dbReference type="InterPro" id="IPR024932">
    <property type="entry name" value="ApbE"/>
</dbReference>
<dbReference type="GO" id="GO:0046872">
    <property type="term" value="F:metal ion binding"/>
    <property type="evidence" value="ECO:0007669"/>
    <property type="project" value="UniProtKB-KW"/>
</dbReference>